<dbReference type="Proteomes" id="UP000239867">
    <property type="component" value="Chromosome"/>
</dbReference>
<dbReference type="EMBL" id="CP021255">
    <property type="protein sequence ID" value="AVD71113.1"/>
    <property type="molecule type" value="Genomic_DNA"/>
</dbReference>
<keyword evidence="2" id="KW-1185">Reference proteome</keyword>
<evidence type="ECO:0000313" key="2">
    <source>
        <dbReference type="Proteomes" id="UP000239867"/>
    </source>
</evidence>
<dbReference type="OrthoDB" id="9804196at2"/>
<reference evidence="1" key="1">
    <citation type="submission" date="2017-05" db="EMBL/GenBank/DDBJ databases">
        <authorList>
            <person name="Song R."/>
            <person name="Chenine A.L."/>
            <person name="Ruprecht R.M."/>
        </authorList>
    </citation>
    <scope>NUCLEOTIDE SEQUENCE</scope>
    <source>
        <strain evidence="1">ORNL</strain>
    </source>
</reference>
<name>A0A2L1GN57_9BACT</name>
<protein>
    <recommendedName>
        <fullName evidence="3">Glycosyl transferase family 1 domain-containing protein</fullName>
    </recommendedName>
</protein>
<dbReference type="Gene3D" id="3.40.50.2000">
    <property type="entry name" value="Glycogen Phosphorylase B"/>
    <property type="match status" value="2"/>
</dbReference>
<evidence type="ECO:0000313" key="1">
    <source>
        <dbReference type="EMBL" id="AVD71113.1"/>
    </source>
</evidence>
<dbReference type="RefSeq" id="WP_104936388.1">
    <property type="nucleotide sequence ID" value="NZ_CP021255.1"/>
</dbReference>
<evidence type="ECO:0008006" key="3">
    <source>
        <dbReference type="Google" id="ProtNLM"/>
    </source>
</evidence>
<reference evidence="1" key="2">
    <citation type="journal article" date="2018" name="MBio">
        <title>Insights into the evolution of host association through the isolation and characterization of a novel human periodontal pathobiont, Desulfobulbus oralis.</title>
        <authorList>
            <person name="Cross K.L."/>
            <person name="Chirania P."/>
            <person name="Xiong W."/>
            <person name="Beall C.J."/>
            <person name="Elkins J.G."/>
            <person name="Giannone R.J."/>
            <person name="Griffen A.L."/>
            <person name="Guss A.M."/>
            <person name="Hettich R.L."/>
            <person name="Joshi S.S."/>
            <person name="Mokrzan E.M."/>
            <person name="Martin R.K."/>
            <person name="Zhulin I.B."/>
            <person name="Leys E.J."/>
            <person name="Podar M."/>
        </authorList>
    </citation>
    <scope>NUCLEOTIDE SEQUENCE [LARGE SCALE GENOMIC DNA]</scope>
    <source>
        <strain evidence="1">ORNL</strain>
    </source>
</reference>
<organism evidence="1 2">
    <name type="scientific">Desulfobulbus oralis</name>
    <dbReference type="NCBI Taxonomy" id="1986146"/>
    <lineage>
        <taxon>Bacteria</taxon>
        <taxon>Pseudomonadati</taxon>
        <taxon>Thermodesulfobacteriota</taxon>
        <taxon>Desulfobulbia</taxon>
        <taxon>Desulfobulbales</taxon>
        <taxon>Desulfobulbaceae</taxon>
        <taxon>Desulfobulbus</taxon>
    </lineage>
</organism>
<dbReference type="SUPFAM" id="SSF53756">
    <property type="entry name" value="UDP-Glycosyltransferase/glycogen phosphorylase"/>
    <property type="match status" value="1"/>
</dbReference>
<dbReference type="AlphaFoldDB" id="A0A2L1GN57"/>
<accession>A0A2L1GN57</accession>
<sequence>MKKILIIGEGDCIFLKDFVRQMYNKNILVDLLTFNGKAEIGYSRKQVNILLNTAQRNRLKNKIFFCYAIKKGLGEFDEKYDCIIIHFVHFFLSFFIILIKMKTKNLVLNILGSDFCRVKGWRALLQKVIYLSSNKIVFTNPETKKRFHKKNFFIPKTKLKIARFGLPVLDEINKFQLKKLSREDACKKFGFPEEKIIIAAGYNAHRSQMQTLIIKKFALLPENIRKKGFLVFHLGYGDPSTKQIILSELEKNKILNYSIIDNFLGYADIAELRCCTDVLINIQPSDQFSASMQEVLYSGGRIIAGSWLPYQELIENKAAIRLIDTTDGIGEALALEISAGKKQHLFPQKSVIEFIDRSSTWKENIEIWANIIFG</sequence>
<dbReference type="KEGG" id="deo:CAY53_06130"/>
<proteinExistence type="predicted"/>
<gene>
    <name evidence="1" type="ORF">CAY53_06130</name>
</gene>